<dbReference type="InterPro" id="IPR002259">
    <property type="entry name" value="Eqnu_transpt"/>
</dbReference>
<evidence type="ECO:0000256" key="5">
    <source>
        <dbReference type="ARBA" id="ARBA00022989"/>
    </source>
</evidence>
<gene>
    <name evidence="8" type="ORF">OBRU01_24739</name>
</gene>
<keyword evidence="9" id="KW-1185">Reference proteome</keyword>
<keyword evidence="3" id="KW-0813">Transport</keyword>
<protein>
    <submittedName>
        <fullName evidence="8">Equilibrative nucleoside transporter 1</fullName>
    </submittedName>
</protein>
<proteinExistence type="inferred from homology"/>
<comment type="subcellular location">
    <subcellularLocation>
        <location evidence="1">Membrane</location>
        <topology evidence="1">Multi-pass membrane protein</topology>
    </subcellularLocation>
</comment>
<dbReference type="GO" id="GO:0005337">
    <property type="term" value="F:nucleoside transmembrane transporter activity"/>
    <property type="evidence" value="ECO:0007669"/>
    <property type="project" value="InterPro"/>
</dbReference>
<feature type="transmembrane region" description="Helical" evidence="7">
    <location>
        <begin position="6"/>
        <end position="25"/>
    </location>
</feature>
<accession>A0A0L7KLA7</accession>
<dbReference type="Proteomes" id="UP000037510">
    <property type="component" value="Unassembled WGS sequence"/>
</dbReference>
<sequence>MSAVVSGQSLGGIVAALAQIISLAFKISPQHSALIYFIIADVLVISSLVSLKIWVYAFSIFAVFAISQAVYPAVTRLENLFESTEVLYNIVRAAASVRR</sequence>
<dbReference type="STRING" id="104452.A0A0L7KLA7"/>
<feature type="non-terminal residue" evidence="8">
    <location>
        <position position="99"/>
    </location>
</feature>
<keyword evidence="6 7" id="KW-0472">Membrane</keyword>
<keyword evidence="5 7" id="KW-1133">Transmembrane helix</keyword>
<evidence type="ECO:0000256" key="6">
    <source>
        <dbReference type="ARBA" id="ARBA00023136"/>
    </source>
</evidence>
<name>A0A0L7KLA7_OPEBR</name>
<dbReference type="GO" id="GO:0016020">
    <property type="term" value="C:membrane"/>
    <property type="evidence" value="ECO:0007669"/>
    <property type="project" value="UniProtKB-SubCell"/>
</dbReference>
<reference evidence="8 9" key="1">
    <citation type="journal article" date="2015" name="Genome Biol. Evol.">
        <title>The genome of winter moth (Operophtera brumata) provides a genomic perspective on sexual dimorphism and phenology.</title>
        <authorList>
            <person name="Derks M.F."/>
            <person name="Smit S."/>
            <person name="Salis L."/>
            <person name="Schijlen E."/>
            <person name="Bossers A."/>
            <person name="Mateman C."/>
            <person name="Pijl A.S."/>
            <person name="de Ridder D."/>
            <person name="Groenen M.A."/>
            <person name="Visser M.E."/>
            <person name="Megens H.J."/>
        </authorList>
    </citation>
    <scope>NUCLEOTIDE SEQUENCE [LARGE SCALE GENOMIC DNA]</scope>
    <source>
        <strain evidence="8">WM2013NL</strain>
        <tissue evidence="8">Head and thorax</tissue>
    </source>
</reference>
<comment type="caution">
    <text evidence="8">The sequence shown here is derived from an EMBL/GenBank/DDBJ whole genome shotgun (WGS) entry which is preliminary data.</text>
</comment>
<evidence type="ECO:0000256" key="3">
    <source>
        <dbReference type="ARBA" id="ARBA00022448"/>
    </source>
</evidence>
<dbReference type="AlphaFoldDB" id="A0A0L7KLA7"/>
<dbReference type="PRINTS" id="PR01130">
    <property type="entry name" value="DERENTRNSPRT"/>
</dbReference>
<evidence type="ECO:0000256" key="4">
    <source>
        <dbReference type="ARBA" id="ARBA00022692"/>
    </source>
</evidence>
<dbReference type="EMBL" id="JTDY01009321">
    <property type="protein sequence ID" value="KOB63654.1"/>
    <property type="molecule type" value="Genomic_DNA"/>
</dbReference>
<organism evidence="8 9">
    <name type="scientific">Operophtera brumata</name>
    <name type="common">Winter moth</name>
    <name type="synonym">Phalaena brumata</name>
    <dbReference type="NCBI Taxonomy" id="104452"/>
    <lineage>
        <taxon>Eukaryota</taxon>
        <taxon>Metazoa</taxon>
        <taxon>Ecdysozoa</taxon>
        <taxon>Arthropoda</taxon>
        <taxon>Hexapoda</taxon>
        <taxon>Insecta</taxon>
        <taxon>Pterygota</taxon>
        <taxon>Neoptera</taxon>
        <taxon>Endopterygota</taxon>
        <taxon>Lepidoptera</taxon>
        <taxon>Glossata</taxon>
        <taxon>Ditrysia</taxon>
        <taxon>Geometroidea</taxon>
        <taxon>Geometridae</taxon>
        <taxon>Larentiinae</taxon>
        <taxon>Operophtera</taxon>
    </lineage>
</organism>
<evidence type="ECO:0000256" key="2">
    <source>
        <dbReference type="ARBA" id="ARBA00007965"/>
    </source>
</evidence>
<feature type="transmembrane region" description="Helical" evidence="7">
    <location>
        <begin position="55"/>
        <end position="74"/>
    </location>
</feature>
<evidence type="ECO:0000256" key="1">
    <source>
        <dbReference type="ARBA" id="ARBA00004141"/>
    </source>
</evidence>
<evidence type="ECO:0000256" key="7">
    <source>
        <dbReference type="SAM" id="Phobius"/>
    </source>
</evidence>
<keyword evidence="4 7" id="KW-0812">Transmembrane</keyword>
<evidence type="ECO:0000313" key="8">
    <source>
        <dbReference type="EMBL" id="KOB63654.1"/>
    </source>
</evidence>
<feature type="transmembrane region" description="Helical" evidence="7">
    <location>
        <begin position="32"/>
        <end position="49"/>
    </location>
</feature>
<evidence type="ECO:0000313" key="9">
    <source>
        <dbReference type="Proteomes" id="UP000037510"/>
    </source>
</evidence>
<comment type="similarity">
    <text evidence="2">Belongs to the SLC29A/ENT transporter (TC 2.A.57) family.</text>
</comment>